<evidence type="ECO:0000313" key="3">
    <source>
        <dbReference type="WBParaSite" id="PDA_v2.g19779.t1"/>
    </source>
</evidence>
<reference evidence="3" key="1">
    <citation type="submission" date="2022-11" db="UniProtKB">
        <authorList>
            <consortium name="WormBaseParasite"/>
        </authorList>
    </citation>
    <scope>IDENTIFICATION</scope>
</reference>
<proteinExistence type="predicted"/>
<name>A0A914PP00_9BILA</name>
<evidence type="ECO:0000256" key="1">
    <source>
        <dbReference type="SAM" id="MobiDB-lite"/>
    </source>
</evidence>
<keyword evidence="2" id="KW-1185">Reference proteome</keyword>
<organism evidence="2 3">
    <name type="scientific">Panagrolaimus davidi</name>
    <dbReference type="NCBI Taxonomy" id="227884"/>
    <lineage>
        <taxon>Eukaryota</taxon>
        <taxon>Metazoa</taxon>
        <taxon>Ecdysozoa</taxon>
        <taxon>Nematoda</taxon>
        <taxon>Chromadorea</taxon>
        <taxon>Rhabditida</taxon>
        <taxon>Tylenchina</taxon>
        <taxon>Panagrolaimomorpha</taxon>
        <taxon>Panagrolaimoidea</taxon>
        <taxon>Panagrolaimidae</taxon>
        <taxon>Panagrolaimus</taxon>
    </lineage>
</organism>
<protein>
    <submittedName>
        <fullName evidence="3">Uncharacterized protein</fullName>
    </submittedName>
</protein>
<dbReference type="Proteomes" id="UP000887578">
    <property type="component" value="Unplaced"/>
</dbReference>
<feature type="region of interest" description="Disordered" evidence="1">
    <location>
        <begin position="214"/>
        <end position="235"/>
    </location>
</feature>
<sequence length="255" mass="29872">MSFFQVYDRIFLRNEVVNDDQLYINENQINKFFKCLELSANKHRRIKCLLVSDILPDSELPSLKDVEIILVPFPIKSDTSERRIWLAAFFVSKKLIKCFYQKYNEKNKNFQKIRAILQQKLDIKFTNVDRRSFYEFNEKEESGNYNDGIYVFRLAEEISFTGDHHILEPFNIDEERRRISIIYDLMNRHDWDGKFPDTLQGVSRTLIESTGIGSTTEEVQVPSVSSTNNNDRGPLEQRFSGLNVVGDDSIVSFSL</sequence>
<evidence type="ECO:0000313" key="2">
    <source>
        <dbReference type="Proteomes" id="UP000887578"/>
    </source>
</evidence>
<dbReference type="WBParaSite" id="PDA_v2.g19779.t1">
    <property type="protein sequence ID" value="PDA_v2.g19779.t1"/>
    <property type="gene ID" value="PDA_v2.g19779"/>
</dbReference>
<accession>A0A914PP00</accession>
<dbReference type="AlphaFoldDB" id="A0A914PP00"/>
<feature type="compositionally biased region" description="Polar residues" evidence="1">
    <location>
        <begin position="214"/>
        <end position="231"/>
    </location>
</feature>